<dbReference type="Gene3D" id="1.10.8.10">
    <property type="entry name" value="DNA helicase RuvA subunit, C-terminal domain"/>
    <property type="match status" value="1"/>
</dbReference>
<feature type="compositionally biased region" description="Low complexity" evidence="1">
    <location>
        <begin position="72"/>
        <end position="96"/>
    </location>
</feature>
<feature type="compositionally biased region" description="Low complexity" evidence="1">
    <location>
        <begin position="137"/>
        <end position="149"/>
    </location>
</feature>
<dbReference type="PANTHER" id="PTHR23172">
    <property type="entry name" value="AUXILIN/CYCLIN G-ASSOCIATED KINASE-RELATED"/>
    <property type="match status" value="1"/>
</dbReference>
<dbReference type="AlphaFoldDB" id="A0A5E8C7U4"/>
<evidence type="ECO:0000256" key="1">
    <source>
        <dbReference type="SAM" id="MobiDB-lite"/>
    </source>
</evidence>
<dbReference type="SUPFAM" id="SSF46934">
    <property type="entry name" value="UBA-like"/>
    <property type="match status" value="1"/>
</dbReference>
<dbReference type="GeneID" id="43584795"/>
<feature type="compositionally biased region" description="Low complexity" evidence="1">
    <location>
        <begin position="533"/>
        <end position="549"/>
    </location>
</feature>
<evidence type="ECO:0000313" key="3">
    <source>
        <dbReference type="EMBL" id="VVT57988.1"/>
    </source>
</evidence>
<dbReference type="InterPro" id="IPR015940">
    <property type="entry name" value="UBA"/>
</dbReference>
<feature type="compositionally biased region" description="Low complexity" evidence="1">
    <location>
        <begin position="579"/>
        <end position="589"/>
    </location>
</feature>
<accession>A0A5E8C7U4</accession>
<dbReference type="FunFam" id="1.10.287.110:FF:000002">
    <property type="entry name" value="putative tyrosine-protein phosphatase auxilin isoform X2"/>
    <property type="match status" value="1"/>
</dbReference>
<dbReference type="SUPFAM" id="SSF46565">
    <property type="entry name" value="Chaperone J-domain"/>
    <property type="match status" value="1"/>
</dbReference>
<dbReference type="EMBL" id="CABVLU010000005">
    <property type="protein sequence ID" value="VVT57988.1"/>
    <property type="molecule type" value="Genomic_DNA"/>
</dbReference>
<feature type="compositionally biased region" description="Pro residues" evidence="1">
    <location>
        <begin position="184"/>
        <end position="202"/>
    </location>
</feature>
<dbReference type="Gene3D" id="1.10.287.110">
    <property type="entry name" value="DnaJ domain"/>
    <property type="match status" value="1"/>
</dbReference>
<dbReference type="PROSITE" id="PS50030">
    <property type="entry name" value="UBA"/>
    <property type="match status" value="1"/>
</dbReference>
<dbReference type="GO" id="GO:0030276">
    <property type="term" value="F:clathrin binding"/>
    <property type="evidence" value="ECO:0007669"/>
    <property type="project" value="TreeGrafter"/>
</dbReference>
<evidence type="ECO:0000313" key="4">
    <source>
        <dbReference type="Proteomes" id="UP000398389"/>
    </source>
</evidence>
<feature type="region of interest" description="Disordered" evidence="1">
    <location>
        <begin position="72"/>
        <end position="123"/>
    </location>
</feature>
<dbReference type="GO" id="GO:0031982">
    <property type="term" value="C:vesicle"/>
    <property type="evidence" value="ECO:0007669"/>
    <property type="project" value="TreeGrafter"/>
</dbReference>
<feature type="compositionally biased region" description="Low complexity" evidence="1">
    <location>
        <begin position="463"/>
        <end position="480"/>
    </location>
</feature>
<dbReference type="RefSeq" id="XP_031856586.1">
    <property type="nucleotide sequence ID" value="XM_032000695.1"/>
</dbReference>
<dbReference type="SUPFAM" id="SSF48452">
    <property type="entry name" value="TPR-like"/>
    <property type="match status" value="1"/>
</dbReference>
<feature type="region of interest" description="Disordered" evidence="1">
    <location>
        <begin position="425"/>
        <end position="608"/>
    </location>
</feature>
<dbReference type="PANTHER" id="PTHR23172:SF19">
    <property type="entry name" value="J DOMAIN-CONTAINING PROTEIN"/>
    <property type="match status" value="1"/>
</dbReference>
<feature type="region of interest" description="Disordered" evidence="1">
    <location>
        <begin position="311"/>
        <end position="342"/>
    </location>
</feature>
<feature type="compositionally biased region" description="Polar residues" evidence="1">
    <location>
        <begin position="222"/>
        <end position="232"/>
    </location>
</feature>
<reference evidence="3 4" key="1">
    <citation type="submission" date="2019-09" db="EMBL/GenBank/DDBJ databases">
        <authorList>
            <person name="Brejova B."/>
        </authorList>
    </citation>
    <scope>NUCLEOTIDE SEQUENCE [LARGE SCALE GENOMIC DNA]</scope>
</reference>
<dbReference type="InterPro" id="IPR036869">
    <property type="entry name" value="J_dom_sf"/>
</dbReference>
<feature type="compositionally biased region" description="Polar residues" evidence="1">
    <location>
        <begin position="156"/>
        <end position="170"/>
    </location>
</feature>
<sequence length="915" mass="98793">MSSTAKSSSKSGKGVDSFADLMSFAGATSSRSSNDALAGLSLKERQEKLKLEQEKKVQERRAAQQMWASGLDSLGASSSTPSLSSTLSFTSLAPSPAITPAPRTASSTPVPPAALPSLKVKQTPNLSTISLPSSIASLPVASGSSSSASPLDFDFSISQPAPVQSNSLDESSNDIDDIFAVFNKPPPPSAPVPAPVNEPVSPPSITVEKPAPKRHVGHASDLNDQSPSTNFNSRRERENFDMDEDDYEAPQRFSPKKANKNSKSEKLDHAIAELVDMGFTAEQSAEALKFTDDGINVRQAIDYIMTEAHRKATGKPPIDPHEYRQHRAESSSGGNSRSDTPDISKLAQEFSSQLFSASKILFNQSKKTINKAINSYTAGPADDGTPAWMRSSDRYRQHSHYDEDLEEPVLRPSRKTWDEDAPEVDISNMHLGNGNRPKKISPPTVTDEALALESDGSRRTNRSSKAAAASPPPQSIRRSASPPPMAPRPRRANPPVSRTQRFKDEFSDDDAGSGAATPSTTVTRSSPKLDNISAPSSARASPVPSLSRAQQFKMNGSAKDEDDVMAYVSPARRNRQAKPSPSSRSSTPSNDKPFVSTIPPKPTVPPREPVAISSIALDMVSTARQSGTEAFKRGDYPQAEIFYTQSLASIPPKHLLRTIVLSNRAAAYMKLGDSKAALNDAKEGLDIIGPGLGADEEAEPGKPLKEIWSKLTQRQAEALESLERFKDSLGSWNNLIENGYSSKTALDGKRRCLAALEPPKPKPATAPKPAATAAPVRPKPTPSKPSTSSAPSDEALKRIREANQKAEQEDVERYQLLDSVEQRIESWRKGKEDNLRGLLASLDTVLWSELGWKKVSMAELVIPKKVKISYMKAVAKTHPDKVPANATTEQKMVAQAVFVTINKAWDGFKVANGLS</sequence>
<dbReference type="Proteomes" id="UP000398389">
    <property type="component" value="Unassembled WGS sequence"/>
</dbReference>
<dbReference type="GO" id="GO:0005737">
    <property type="term" value="C:cytoplasm"/>
    <property type="evidence" value="ECO:0007669"/>
    <property type="project" value="TreeGrafter"/>
</dbReference>
<feature type="compositionally biased region" description="Pro residues" evidence="1">
    <location>
        <begin position="599"/>
        <end position="608"/>
    </location>
</feature>
<dbReference type="Gene3D" id="1.25.40.10">
    <property type="entry name" value="Tetratricopeptide repeat domain"/>
    <property type="match status" value="1"/>
</dbReference>
<feature type="region of interest" description="Disordered" evidence="1">
    <location>
        <begin position="137"/>
        <end position="265"/>
    </location>
</feature>
<evidence type="ECO:0000259" key="2">
    <source>
        <dbReference type="PROSITE" id="PS50030"/>
    </source>
</evidence>
<feature type="compositionally biased region" description="Basic and acidic residues" evidence="1">
    <location>
        <begin position="318"/>
        <end position="329"/>
    </location>
</feature>
<dbReference type="GO" id="GO:0072583">
    <property type="term" value="P:clathrin-dependent endocytosis"/>
    <property type="evidence" value="ECO:0007669"/>
    <property type="project" value="TreeGrafter"/>
</dbReference>
<dbReference type="OrthoDB" id="1717591at2759"/>
<feature type="domain" description="UBA" evidence="2">
    <location>
        <begin position="262"/>
        <end position="307"/>
    </location>
</feature>
<feature type="region of interest" description="Disordered" evidence="1">
    <location>
        <begin position="756"/>
        <end position="794"/>
    </location>
</feature>
<gene>
    <name evidence="3" type="ORF">SAPINGB_P005981</name>
</gene>
<proteinExistence type="predicted"/>
<dbReference type="InterPro" id="IPR011990">
    <property type="entry name" value="TPR-like_helical_dom_sf"/>
</dbReference>
<keyword evidence="4" id="KW-1185">Reference proteome</keyword>
<feature type="compositionally biased region" description="Low complexity" evidence="1">
    <location>
        <begin position="767"/>
        <end position="776"/>
    </location>
</feature>
<dbReference type="InterPro" id="IPR009060">
    <property type="entry name" value="UBA-like_sf"/>
</dbReference>
<organism evidence="3 4">
    <name type="scientific">Magnusiomyces paraingens</name>
    <dbReference type="NCBI Taxonomy" id="2606893"/>
    <lineage>
        <taxon>Eukaryota</taxon>
        <taxon>Fungi</taxon>
        <taxon>Dikarya</taxon>
        <taxon>Ascomycota</taxon>
        <taxon>Saccharomycotina</taxon>
        <taxon>Dipodascomycetes</taxon>
        <taxon>Dipodascales</taxon>
        <taxon>Dipodascaceae</taxon>
        <taxon>Magnusiomyces</taxon>
    </lineage>
</organism>
<dbReference type="GO" id="GO:0072318">
    <property type="term" value="P:clathrin coat disassembly"/>
    <property type="evidence" value="ECO:0007669"/>
    <property type="project" value="TreeGrafter"/>
</dbReference>
<feature type="compositionally biased region" description="Polar residues" evidence="1">
    <location>
        <begin position="516"/>
        <end position="528"/>
    </location>
</feature>
<name>A0A5E8C7U4_9ASCO</name>
<protein>
    <recommendedName>
        <fullName evidence="2">UBA domain-containing protein</fullName>
    </recommendedName>
</protein>